<dbReference type="SUPFAM" id="SSF51735">
    <property type="entry name" value="NAD(P)-binding Rossmann-fold domains"/>
    <property type="match status" value="1"/>
</dbReference>
<dbReference type="PANTHER" id="PTHR45033">
    <property type="match status" value="1"/>
</dbReference>
<dbReference type="InterPro" id="IPR013154">
    <property type="entry name" value="ADH-like_N"/>
</dbReference>
<organism evidence="2 3">
    <name type="scientific">Ekhidna lutea</name>
    <dbReference type="NCBI Taxonomy" id="447679"/>
    <lineage>
        <taxon>Bacteria</taxon>
        <taxon>Pseudomonadati</taxon>
        <taxon>Bacteroidota</taxon>
        <taxon>Cytophagia</taxon>
        <taxon>Cytophagales</taxon>
        <taxon>Reichenbachiellaceae</taxon>
        <taxon>Ekhidna</taxon>
    </lineage>
</organism>
<dbReference type="InterPro" id="IPR036291">
    <property type="entry name" value="NAD(P)-bd_dom_sf"/>
</dbReference>
<keyword evidence="3" id="KW-1185">Reference proteome</keyword>
<reference evidence="2 3" key="1">
    <citation type="submission" date="2017-06" db="EMBL/GenBank/DDBJ databases">
        <authorList>
            <person name="Kim H.J."/>
            <person name="Triplett B.A."/>
        </authorList>
    </citation>
    <scope>NUCLEOTIDE SEQUENCE [LARGE SCALE GENOMIC DNA]</scope>
    <source>
        <strain evidence="2 3">DSM 19307</strain>
    </source>
</reference>
<dbReference type="PANTHER" id="PTHR45033:SF3">
    <property type="entry name" value="DEHYDROGENASE, PUTATIVE (AFU_ORTHOLOGUE AFUA_2G13270)-RELATED"/>
    <property type="match status" value="1"/>
</dbReference>
<evidence type="ECO:0000313" key="3">
    <source>
        <dbReference type="Proteomes" id="UP000198393"/>
    </source>
</evidence>
<protein>
    <submittedName>
        <fullName evidence="2">NADPH:quinone reductase</fullName>
    </submittedName>
</protein>
<accession>A0A239LNA8</accession>
<dbReference type="Gene3D" id="3.40.50.720">
    <property type="entry name" value="NAD(P)-binding Rossmann-like Domain"/>
    <property type="match status" value="1"/>
</dbReference>
<dbReference type="InterPro" id="IPR011032">
    <property type="entry name" value="GroES-like_sf"/>
</dbReference>
<name>A0A239LNA8_EKHLU</name>
<dbReference type="InterPro" id="IPR020843">
    <property type="entry name" value="ER"/>
</dbReference>
<dbReference type="EMBL" id="FZPD01000005">
    <property type="protein sequence ID" value="SNT31074.1"/>
    <property type="molecule type" value="Genomic_DNA"/>
</dbReference>
<dbReference type="OrthoDB" id="9787435at2"/>
<dbReference type="Gene3D" id="3.90.180.10">
    <property type="entry name" value="Medium-chain alcohol dehydrogenases, catalytic domain"/>
    <property type="match status" value="1"/>
</dbReference>
<evidence type="ECO:0000313" key="2">
    <source>
        <dbReference type="EMBL" id="SNT31074.1"/>
    </source>
</evidence>
<feature type="domain" description="Enoyl reductase (ER)" evidence="1">
    <location>
        <begin position="8"/>
        <end position="324"/>
    </location>
</feature>
<dbReference type="InterPro" id="IPR013149">
    <property type="entry name" value="ADH-like_C"/>
</dbReference>
<dbReference type="Proteomes" id="UP000198393">
    <property type="component" value="Unassembled WGS sequence"/>
</dbReference>
<dbReference type="SMART" id="SM00829">
    <property type="entry name" value="PKS_ER"/>
    <property type="match status" value="1"/>
</dbReference>
<sequence length="326" mass="35513">MKAITITQESEPIQLVDIDKPKVSGDKCLVKISAAALNRRDQWIREGMYPGIQFGTVLGSDGCGVVEEGPTEWKGKEVIINPNVNWGNNPEVQSSDYSVLGMPTNGTLAEYIKVPAHRLQQKPPHLSAEEAAALPLAGLTAFRAAIKKGGAKAKKRVLVTGAGGGVSQFAIAFAFASGAEVYVTSGSNEKIERVKEMGVKGGFNYKDEKWFKEAGQVGGFDAIIDSAGGNQLNNYLKIVKPAGRIVMYGSTTGHPEKVDVFRLFWSQAQIMGSTMGSDDEFVEMLEFVNKHQIKPTVDQVYKVDDYLNAFDRFKASDHFGKIVVKF</sequence>
<evidence type="ECO:0000259" key="1">
    <source>
        <dbReference type="SMART" id="SM00829"/>
    </source>
</evidence>
<dbReference type="Pfam" id="PF00107">
    <property type="entry name" value="ADH_zinc_N"/>
    <property type="match status" value="1"/>
</dbReference>
<dbReference type="SUPFAM" id="SSF50129">
    <property type="entry name" value="GroES-like"/>
    <property type="match status" value="1"/>
</dbReference>
<dbReference type="GO" id="GO:0016491">
    <property type="term" value="F:oxidoreductase activity"/>
    <property type="evidence" value="ECO:0007669"/>
    <property type="project" value="InterPro"/>
</dbReference>
<dbReference type="InterPro" id="IPR052711">
    <property type="entry name" value="Zinc_ADH-like"/>
</dbReference>
<gene>
    <name evidence="2" type="ORF">SAMN05421640_3348</name>
</gene>
<dbReference type="RefSeq" id="WP_089358008.1">
    <property type="nucleotide sequence ID" value="NZ_FZPD01000005.1"/>
</dbReference>
<dbReference type="AlphaFoldDB" id="A0A239LNA8"/>
<dbReference type="Pfam" id="PF08240">
    <property type="entry name" value="ADH_N"/>
    <property type="match status" value="1"/>
</dbReference>
<proteinExistence type="predicted"/>